<reference evidence="12 14" key="2">
    <citation type="submission" date="2016-08" db="EMBL/GenBank/DDBJ databases">
        <authorList>
            <person name="Varghese N."/>
            <person name="Submissions Spin"/>
        </authorList>
    </citation>
    <scope>NUCLEOTIDE SEQUENCE [LARGE SCALE GENOMIC DNA]</scope>
    <source>
        <strain evidence="12 14">HL-109</strain>
    </source>
</reference>
<evidence type="ECO:0000256" key="5">
    <source>
        <dbReference type="ARBA" id="ARBA00022692"/>
    </source>
</evidence>
<sequence>MRLLLCLSRGIDRVNALIGRAASWLVLAAILVAAGLALSRRLFSVSSNAWYESQWLFFAAIVMLGAAWTLRLDRHVRIDILISRAPPVYRRRLDIIGHTVMLIPFCVLHVWLAIPWFYRAFESGETSPNLGGLPLWPIRLVIVIGLSLLLAQAFSELIKRIAGRA</sequence>
<dbReference type="EMBL" id="FMBM01000002">
    <property type="protein sequence ID" value="SCC80352.1"/>
    <property type="molecule type" value="Genomic_DNA"/>
</dbReference>
<dbReference type="PANTHER" id="PTHR35011">
    <property type="entry name" value="2,3-DIKETO-L-GULONATE TRAP TRANSPORTER SMALL PERMEASE PROTEIN YIAM"/>
    <property type="match status" value="1"/>
</dbReference>
<comment type="function">
    <text evidence="9">Part of the tripartite ATP-independent periplasmic (TRAP) transport system.</text>
</comment>
<dbReference type="InterPro" id="IPR055348">
    <property type="entry name" value="DctQ"/>
</dbReference>
<dbReference type="Proteomes" id="UP000182800">
    <property type="component" value="Unassembled WGS sequence"/>
</dbReference>
<feature type="domain" description="Tripartite ATP-independent periplasmic transporters DctQ component" evidence="10">
    <location>
        <begin position="37"/>
        <end position="161"/>
    </location>
</feature>
<evidence type="ECO:0000256" key="1">
    <source>
        <dbReference type="ARBA" id="ARBA00004429"/>
    </source>
</evidence>
<keyword evidence="4 9" id="KW-0997">Cell inner membrane</keyword>
<proteinExistence type="inferred from homology"/>
<keyword evidence="3" id="KW-1003">Cell membrane</keyword>
<gene>
    <name evidence="12" type="ORF">GA0071312_1443</name>
    <name evidence="11" type="ORF">HLUCCO17_05390</name>
</gene>
<evidence type="ECO:0000256" key="7">
    <source>
        <dbReference type="ARBA" id="ARBA00023136"/>
    </source>
</evidence>
<comment type="subunit">
    <text evidence="9">The complex comprises the extracytoplasmic solute receptor protein and the two transmembrane proteins.</text>
</comment>
<evidence type="ECO:0000313" key="11">
    <source>
        <dbReference type="EMBL" id="KPQ11619.1"/>
    </source>
</evidence>
<dbReference type="RefSeq" id="WP_083204411.1">
    <property type="nucleotide sequence ID" value="NZ_FMBM01000002.1"/>
</dbReference>
<dbReference type="OrthoDB" id="9794346at2"/>
<dbReference type="Pfam" id="PF04290">
    <property type="entry name" value="DctQ"/>
    <property type="match status" value="1"/>
</dbReference>
<evidence type="ECO:0000259" key="10">
    <source>
        <dbReference type="Pfam" id="PF04290"/>
    </source>
</evidence>
<evidence type="ECO:0000256" key="2">
    <source>
        <dbReference type="ARBA" id="ARBA00022448"/>
    </source>
</evidence>
<comment type="subcellular location">
    <subcellularLocation>
        <location evidence="1 9">Cell inner membrane</location>
        <topology evidence="1 9">Multi-pass membrane protein</topology>
    </subcellularLocation>
</comment>
<dbReference type="STRING" id="1653334.GA0071312_1443"/>
<keyword evidence="2 9" id="KW-0813">Transport</keyword>
<dbReference type="EMBL" id="LJSX01000006">
    <property type="protein sequence ID" value="KPQ11619.1"/>
    <property type="molecule type" value="Genomic_DNA"/>
</dbReference>
<reference evidence="11 13" key="1">
    <citation type="submission" date="2015-09" db="EMBL/GenBank/DDBJ databases">
        <title>Identification and resolution of microdiversity through metagenomic sequencing of parallel consortia.</title>
        <authorList>
            <person name="Nelson W.C."/>
            <person name="Romine M.F."/>
            <person name="Lindemann S.R."/>
        </authorList>
    </citation>
    <scope>NUCLEOTIDE SEQUENCE [LARGE SCALE GENOMIC DNA]</scope>
    <source>
        <strain evidence="11">HL-109</strain>
    </source>
</reference>
<feature type="transmembrane region" description="Helical" evidence="9">
    <location>
        <begin position="21"/>
        <end position="43"/>
    </location>
</feature>
<dbReference type="InterPro" id="IPR007387">
    <property type="entry name" value="TRAP_DctQ"/>
</dbReference>
<evidence type="ECO:0000256" key="6">
    <source>
        <dbReference type="ARBA" id="ARBA00022989"/>
    </source>
</evidence>
<evidence type="ECO:0000256" key="4">
    <source>
        <dbReference type="ARBA" id="ARBA00022519"/>
    </source>
</evidence>
<evidence type="ECO:0000256" key="8">
    <source>
        <dbReference type="ARBA" id="ARBA00038436"/>
    </source>
</evidence>
<organism evidence="11 13">
    <name type="scientific">Saliniramus fredricksonii</name>
    <dbReference type="NCBI Taxonomy" id="1653334"/>
    <lineage>
        <taxon>Bacteria</taxon>
        <taxon>Pseudomonadati</taxon>
        <taxon>Pseudomonadota</taxon>
        <taxon>Alphaproteobacteria</taxon>
        <taxon>Hyphomicrobiales</taxon>
        <taxon>Salinarimonadaceae</taxon>
        <taxon>Saliniramus</taxon>
    </lineage>
</organism>
<keyword evidence="5 9" id="KW-0812">Transmembrane</keyword>
<comment type="similarity">
    <text evidence="8 9">Belongs to the TRAP transporter small permease family.</text>
</comment>
<evidence type="ECO:0000256" key="9">
    <source>
        <dbReference type="RuleBase" id="RU369079"/>
    </source>
</evidence>
<comment type="caution">
    <text evidence="11">The sequence shown here is derived from an EMBL/GenBank/DDBJ whole genome shotgun (WGS) entry which is preliminary data.</text>
</comment>
<feature type="transmembrane region" description="Helical" evidence="9">
    <location>
        <begin position="55"/>
        <end position="72"/>
    </location>
</feature>
<dbReference type="GO" id="GO:0005886">
    <property type="term" value="C:plasma membrane"/>
    <property type="evidence" value="ECO:0007669"/>
    <property type="project" value="UniProtKB-SubCell"/>
</dbReference>
<keyword evidence="7 9" id="KW-0472">Membrane</keyword>
<dbReference type="Proteomes" id="UP000050497">
    <property type="component" value="Unassembled WGS sequence"/>
</dbReference>
<accession>A0A0P7YC19</accession>
<keyword evidence="6 9" id="KW-1133">Transmembrane helix</keyword>
<feature type="transmembrane region" description="Helical" evidence="9">
    <location>
        <begin position="93"/>
        <end position="118"/>
    </location>
</feature>
<keyword evidence="14" id="KW-1185">Reference proteome</keyword>
<feature type="transmembrane region" description="Helical" evidence="9">
    <location>
        <begin position="138"/>
        <end position="158"/>
    </location>
</feature>
<name>A0A0P7YC19_9HYPH</name>
<protein>
    <recommendedName>
        <fullName evidence="9">TRAP transporter small permease protein</fullName>
    </recommendedName>
</protein>
<evidence type="ECO:0000313" key="14">
    <source>
        <dbReference type="Proteomes" id="UP000182800"/>
    </source>
</evidence>
<evidence type="ECO:0000256" key="3">
    <source>
        <dbReference type="ARBA" id="ARBA00022475"/>
    </source>
</evidence>
<dbReference type="AlphaFoldDB" id="A0A0P7YC19"/>
<dbReference type="PANTHER" id="PTHR35011:SF4">
    <property type="entry name" value="SLL1102 PROTEIN"/>
    <property type="match status" value="1"/>
</dbReference>
<evidence type="ECO:0000313" key="13">
    <source>
        <dbReference type="Proteomes" id="UP000050497"/>
    </source>
</evidence>
<dbReference type="GO" id="GO:0022857">
    <property type="term" value="F:transmembrane transporter activity"/>
    <property type="evidence" value="ECO:0007669"/>
    <property type="project" value="UniProtKB-UniRule"/>
</dbReference>
<evidence type="ECO:0000313" key="12">
    <source>
        <dbReference type="EMBL" id="SCC80352.1"/>
    </source>
</evidence>